<accession>A0A1D8IR08</accession>
<dbReference type="PANTHER" id="PTHR47363">
    <property type="entry name" value="GLUCOKINASE"/>
    <property type="match status" value="1"/>
</dbReference>
<keyword evidence="1" id="KW-0808">Transferase</keyword>
<dbReference type="GO" id="GO:0006096">
    <property type="term" value="P:glycolytic process"/>
    <property type="evidence" value="ECO:0007669"/>
    <property type="project" value="InterPro"/>
</dbReference>
<dbReference type="GO" id="GO:0005524">
    <property type="term" value="F:ATP binding"/>
    <property type="evidence" value="ECO:0007669"/>
    <property type="project" value="InterPro"/>
</dbReference>
<reference evidence="5" key="1">
    <citation type="submission" date="2016-09" db="EMBL/GenBank/DDBJ databases">
        <title>Acidihalobacter prosperus F5.</title>
        <authorList>
            <person name="Khaleque H.N."/>
            <person name="Ramsay J.P."/>
            <person name="Kaksonen A.H."/>
            <person name="Boxall N.J."/>
            <person name="Watkin E.L.J."/>
        </authorList>
    </citation>
    <scope>NUCLEOTIDE SEQUENCE [LARGE SCALE GENOMIC DNA]</scope>
    <source>
        <strain evidence="5">F5</strain>
    </source>
</reference>
<keyword evidence="2 4" id="KW-0418">Kinase</keyword>
<keyword evidence="5" id="KW-1185">Reference proteome</keyword>
<dbReference type="SUPFAM" id="SSF53067">
    <property type="entry name" value="Actin-like ATPase domain"/>
    <property type="match status" value="1"/>
</dbReference>
<dbReference type="Proteomes" id="UP000095401">
    <property type="component" value="Chromosome"/>
</dbReference>
<dbReference type="RefSeq" id="WP_070079170.1">
    <property type="nucleotide sequence ID" value="NZ_CP017415.1"/>
</dbReference>
<dbReference type="AlphaFoldDB" id="A0A1D8IR08"/>
<evidence type="ECO:0000256" key="3">
    <source>
        <dbReference type="RuleBase" id="RU004046"/>
    </source>
</evidence>
<dbReference type="InterPro" id="IPR003836">
    <property type="entry name" value="Glucokinase"/>
</dbReference>
<dbReference type="Gene3D" id="3.40.367.20">
    <property type="match status" value="1"/>
</dbReference>
<dbReference type="InterPro" id="IPR043129">
    <property type="entry name" value="ATPase_NBD"/>
</dbReference>
<evidence type="ECO:0000256" key="1">
    <source>
        <dbReference type="ARBA" id="ARBA00022679"/>
    </source>
</evidence>
<evidence type="ECO:0000256" key="2">
    <source>
        <dbReference type="ARBA" id="ARBA00022777"/>
    </source>
</evidence>
<dbReference type="NCBIfam" id="TIGR00749">
    <property type="entry name" value="glk"/>
    <property type="match status" value="1"/>
</dbReference>
<dbReference type="EMBL" id="CP017415">
    <property type="protein sequence ID" value="AOU98814.1"/>
    <property type="molecule type" value="Genomic_DNA"/>
</dbReference>
<dbReference type="GO" id="GO:0005536">
    <property type="term" value="F:D-glucose binding"/>
    <property type="evidence" value="ECO:0007669"/>
    <property type="project" value="InterPro"/>
</dbReference>
<sequence length="336" mass="35113">MTLLAGDIGGTKTFLVLARTGDHGIERLHEARYPSATYSDLASMVSDFLATAPDGPHAIMGACFALAGPIQDQHDRQQAQLTNLPWRLDSEDLQHALDIPQIRLINDFAAIGHALATLPPKALATLQAGQPDPTAPSLVVGAGTGLGVCTFCPGDNGPPRLLPAEAGHSNFAPANLRQLRLAEYVLAHEGRCTREYLCSGDGLRRAYAFVCDEAGLAPGAALAARDPAAVVAQAALAGSDPQAVDALSLFVEIYAGQAADLALAVLPFGGVYLAGGIAPKILSRLREPDVIAAFTDRPPMQALLEAMPLQVILDEHAGLAGALECARRLAETRVNS</sequence>
<dbReference type="PANTHER" id="PTHR47363:SF1">
    <property type="entry name" value="GLUCOKINASE"/>
    <property type="match status" value="1"/>
</dbReference>
<comment type="similarity">
    <text evidence="3">Belongs to the bacterial glucokinase family.</text>
</comment>
<dbReference type="Pfam" id="PF02685">
    <property type="entry name" value="Glucokinase"/>
    <property type="match status" value="1"/>
</dbReference>
<name>A0A1D8IR08_9GAMM</name>
<evidence type="ECO:0000313" key="4">
    <source>
        <dbReference type="EMBL" id="AOU98814.1"/>
    </source>
</evidence>
<proteinExistence type="inferred from homology"/>
<protein>
    <submittedName>
        <fullName evidence="4">Glucokinase</fullName>
    </submittedName>
</protein>
<dbReference type="GO" id="GO:0004340">
    <property type="term" value="F:glucokinase activity"/>
    <property type="evidence" value="ECO:0007669"/>
    <property type="project" value="InterPro"/>
</dbReference>
<organism evidence="4 5">
    <name type="scientific">Acidihalobacter yilgarnensis</name>
    <dbReference type="NCBI Taxonomy" id="2819280"/>
    <lineage>
        <taxon>Bacteria</taxon>
        <taxon>Pseudomonadati</taxon>
        <taxon>Pseudomonadota</taxon>
        <taxon>Gammaproteobacteria</taxon>
        <taxon>Chromatiales</taxon>
        <taxon>Ectothiorhodospiraceae</taxon>
        <taxon>Acidihalobacter</taxon>
    </lineage>
</organism>
<dbReference type="Gene3D" id="3.30.420.40">
    <property type="match status" value="1"/>
</dbReference>
<gene>
    <name evidence="4" type="ORF">BI364_13325</name>
</gene>
<dbReference type="KEGG" id="aprs:BI364_13325"/>
<dbReference type="CDD" id="cd24008">
    <property type="entry name" value="ASKHA_NBD_GLK"/>
    <property type="match status" value="1"/>
</dbReference>
<evidence type="ECO:0000313" key="5">
    <source>
        <dbReference type="Proteomes" id="UP000095401"/>
    </source>
</evidence>